<keyword evidence="1" id="KW-0732">Signal</keyword>
<proteinExistence type="predicted"/>
<evidence type="ECO:0000256" key="1">
    <source>
        <dbReference type="SAM" id="SignalP"/>
    </source>
</evidence>
<dbReference type="Gene3D" id="2.60.120.560">
    <property type="entry name" value="Exo-inulinase, domain 1"/>
    <property type="match status" value="1"/>
</dbReference>
<dbReference type="AlphaFoldDB" id="A0A0P7AYG4"/>
<feature type="domain" description="3-keto-alpha-glucoside-1,2-lyase/3-keto-2-hydroxy-glucal hydratase" evidence="2">
    <location>
        <begin position="41"/>
        <end position="244"/>
    </location>
</feature>
<organism evidence="3 4">
    <name type="scientific">Croceitalea dokdonensis DOKDO 023</name>
    <dbReference type="NCBI Taxonomy" id="1300341"/>
    <lineage>
        <taxon>Bacteria</taxon>
        <taxon>Pseudomonadati</taxon>
        <taxon>Bacteroidota</taxon>
        <taxon>Flavobacteriia</taxon>
        <taxon>Flavobacteriales</taxon>
        <taxon>Flavobacteriaceae</taxon>
        <taxon>Croceitalea</taxon>
    </lineage>
</organism>
<dbReference type="STRING" id="1300341.I595_3316"/>
<dbReference type="GO" id="GO:0016787">
    <property type="term" value="F:hydrolase activity"/>
    <property type="evidence" value="ECO:0007669"/>
    <property type="project" value="UniProtKB-KW"/>
</dbReference>
<dbReference type="Pfam" id="PF06439">
    <property type="entry name" value="3keto-disac_hyd"/>
    <property type="match status" value="1"/>
</dbReference>
<dbReference type="EMBL" id="LDJX01000008">
    <property type="protein sequence ID" value="KPM30495.1"/>
    <property type="molecule type" value="Genomic_DNA"/>
</dbReference>
<feature type="signal peptide" evidence="1">
    <location>
        <begin position="1"/>
        <end position="27"/>
    </location>
</feature>
<dbReference type="Proteomes" id="UP000050280">
    <property type="component" value="Unassembled WGS sequence"/>
</dbReference>
<keyword evidence="3" id="KW-0378">Hydrolase</keyword>
<accession>A0A0P7AYG4</accession>
<evidence type="ECO:0000313" key="4">
    <source>
        <dbReference type="Proteomes" id="UP000050280"/>
    </source>
</evidence>
<name>A0A0P7AYG4_9FLAO</name>
<comment type="caution">
    <text evidence="3">The sequence shown here is derived from an EMBL/GenBank/DDBJ whole genome shotgun (WGS) entry which is preliminary data.</text>
</comment>
<dbReference type="OrthoDB" id="929868at2"/>
<protein>
    <submittedName>
        <fullName evidence="3">Putative secreted glycosyl hydrolase</fullName>
    </submittedName>
</protein>
<sequence length="248" mass="28088">MNNQQMAKGYNWLCTIALLCCTLQLCAQHTFPQVIEDDLVGFASIFDGETLNGWEGDPTYWRVENGSILGEVTPENILERNSFLIWRGGKPGDFELKLEYKVSKSGNSGINYRSVEVTEVPYALKGYQCDIDGGGRWSGQNYEERGRKFLALRGQFSQLMDASKPLAYGTVGDKEELLQFIHDEEWNQCHLIVRGNTMVHIINGRVMSVVIDKDQKNFKAQGLIGVQVHTGPPMTIAYRNIRLKEYEP</sequence>
<feature type="chain" id="PRO_5006135203" evidence="1">
    <location>
        <begin position="28"/>
        <end position="248"/>
    </location>
</feature>
<gene>
    <name evidence="3" type="ORF">I595_3316</name>
</gene>
<reference evidence="3 4" key="1">
    <citation type="submission" date="2015-09" db="EMBL/GenBank/DDBJ databases">
        <title>Genome sequence of the marine flavobacterium Croceitalea dokdonensis DOKDO 023 that contains proton- and sodium-pumping rhodopsins.</title>
        <authorList>
            <person name="Kwon S.-K."/>
            <person name="Lee H.K."/>
            <person name="Kwak M.-J."/>
            <person name="Kim J.F."/>
        </authorList>
    </citation>
    <scope>NUCLEOTIDE SEQUENCE [LARGE SCALE GENOMIC DNA]</scope>
    <source>
        <strain evidence="3 4">DOKDO 023</strain>
    </source>
</reference>
<dbReference type="PATRIC" id="fig|1300341.3.peg.3462"/>
<evidence type="ECO:0000313" key="3">
    <source>
        <dbReference type="EMBL" id="KPM30495.1"/>
    </source>
</evidence>
<keyword evidence="4" id="KW-1185">Reference proteome</keyword>
<dbReference type="InterPro" id="IPR010496">
    <property type="entry name" value="AL/BT2_dom"/>
</dbReference>
<dbReference type="RefSeq" id="WP_157449769.1">
    <property type="nucleotide sequence ID" value="NZ_LDJX01000008.1"/>
</dbReference>
<evidence type="ECO:0000259" key="2">
    <source>
        <dbReference type="Pfam" id="PF06439"/>
    </source>
</evidence>